<sequence>MKELGQSDQSISRPHSFRHIRLVDIRSFLSTLHSLFQFGQVNVGSAFLPSALPFRSGQVDSSPFFSLLLTHCFDLVRQIVGLSTLYSSFRFGQMSIESSTFTVSIWSDSWFFFSTPYSSFRFGQMSIESFTFIVSIWSGECWIPSVPFILLFRFGQADS</sequence>
<gene>
    <name evidence="1" type="ORF">M5K25_011362</name>
</gene>
<protein>
    <submittedName>
        <fullName evidence="1">Uncharacterized protein</fullName>
    </submittedName>
</protein>
<dbReference type="EMBL" id="JANQDX010000009">
    <property type="protein sequence ID" value="KAL0919279.1"/>
    <property type="molecule type" value="Genomic_DNA"/>
</dbReference>
<accession>A0ABD0V240</accession>
<reference evidence="1 2" key="1">
    <citation type="journal article" date="2024" name="Plant Biotechnol. J.">
        <title>Dendrobium thyrsiflorum genome and its molecular insights into genes involved in important horticultural traits.</title>
        <authorList>
            <person name="Chen B."/>
            <person name="Wang J.Y."/>
            <person name="Zheng P.J."/>
            <person name="Li K.L."/>
            <person name="Liang Y.M."/>
            <person name="Chen X.F."/>
            <person name="Zhang C."/>
            <person name="Zhao X."/>
            <person name="He X."/>
            <person name="Zhang G.Q."/>
            <person name="Liu Z.J."/>
            <person name="Xu Q."/>
        </authorList>
    </citation>
    <scope>NUCLEOTIDE SEQUENCE [LARGE SCALE GENOMIC DNA]</scope>
    <source>
        <strain evidence="1">GZMU011</strain>
    </source>
</reference>
<name>A0ABD0V240_DENTH</name>
<organism evidence="1 2">
    <name type="scientific">Dendrobium thyrsiflorum</name>
    <name type="common">Pinecone-like raceme dendrobium</name>
    <name type="synonym">Orchid</name>
    <dbReference type="NCBI Taxonomy" id="117978"/>
    <lineage>
        <taxon>Eukaryota</taxon>
        <taxon>Viridiplantae</taxon>
        <taxon>Streptophyta</taxon>
        <taxon>Embryophyta</taxon>
        <taxon>Tracheophyta</taxon>
        <taxon>Spermatophyta</taxon>
        <taxon>Magnoliopsida</taxon>
        <taxon>Liliopsida</taxon>
        <taxon>Asparagales</taxon>
        <taxon>Orchidaceae</taxon>
        <taxon>Epidendroideae</taxon>
        <taxon>Malaxideae</taxon>
        <taxon>Dendrobiinae</taxon>
        <taxon>Dendrobium</taxon>
    </lineage>
</organism>
<dbReference type="AlphaFoldDB" id="A0ABD0V240"/>
<proteinExistence type="predicted"/>
<dbReference type="Proteomes" id="UP001552299">
    <property type="component" value="Unassembled WGS sequence"/>
</dbReference>
<evidence type="ECO:0000313" key="1">
    <source>
        <dbReference type="EMBL" id="KAL0919279.1"/>
    </source>
</evidence>
<comment type="caution">
    <text evidence="1">The sequence shown here is derived from an EMBL/GenBank/DDBJ whole genome shotgun (WGS) entry which is preliminary data.</text>
</comment>
<keyword evidence="2" id="KW-1185">Reference proteome</keyword>
<evidence type="ECO:0000313" key="2">
    <source>
        <dbReference type="Proteomes" id="UP001552299"/>
    </source>
</evidence>